<organism evidence="2">
    <name type="scientific">marine sediment metagenome</name>
    <dbReference type="NCBI Taxonomy" id="412755"/>
    <lineage>
        <taxon>unclassified sequences</taxon>
        <taxon>metagenomes</taxon>
        <taxon>ecological metagenomes</taxon>
    </lineage>
</organism>
<dbReference type="Pfam" id="PF04015">
    <property type="entry name" value="DUF362"/>
    <property type="match status" value="1"/>
</dbReference>
<gene>
    <name evidence="2" type="ORF">S01H1_17888</name>
</gene>
<proteinExistence type="predicted"/>
<dbReference type="AlphaFoldDB" id="X0TI53"/>
<dbReference type="EMBL" id="BARS01009515">
    <property type="protein sequence ID" value="GAF75780.1"/>
    <property type="molecule type" value="Genomic_DNA"/>
</dbReference>
<feature type="domain" description="DUF362" evidence="1">
    <location>
        <begin position="52"/>
        <end position="246"/>
    </location>
</feature>
<reference evidence="2" key="1">
    <citation type="journal article" date="2014" name="Front. Microbiol.">
        <title>High frequency of phylogenetically diverse reductive dehalogenase-homologous genes in deep subseafloor sedimentary metagenomes.</title>
        <authorList>
            <person name="Kawai M."/>
            <person name="Futagami T."/>
            <person name="Toyoda A."/>
            <person name="Takaki Y."/>
            <person name="Nishi S."/>
            <person name="Hori S."/>
            <person name="Arai W."/>
            <person name="Tsubouchi T."/>
            <person name="Morono Y."/>
            <person name="Uchiyama I."/>
            <person name="Ito T."/>
            <person name="Fujiyama A."/>
            <person name="Inagaki F."/>
            <person name="Takami H."/>
        </authorList>
    </citation>
    <scope>NUCLEOTIDE SEQUENCE</scope>
    <source>
        <strain evidence="2">Expedition CK06-06</strain>
    </source>
</reference>
<evidence type="ECO:0000259" key="1">
    <source>
        <dbReference type="Pfam" id="PF04015"/>
    </source>
</evidence>
<evidence type="ECO:0000313" key="2">
    <source>
        <dbReference type="EMBL" id="GAF75780.1"/>
    </source>
</evidence>
<accession>X0TI53</accession>
<comment type="caution">
    <text evidence="2">The sequence shown here is derived from an EMBL/GenBank/DDBJ whole genome shotgun (WGS) entry which is preliminary data.</text>
</comment>
<dbReference type="InterPro" id="IPR007160">
    <property type="entry name" value="DUF362"/>
</dbReference>
<sequence length="294" mass="32028">MRVTKKDTLQANQLYPKPEAAKEMLARALMELTGKPDVVTAVQQFVHKDDIVCVKVNGIAKQNMGTNKELVLPFLEALLAAGVPAGSITVLEQYGDFLAGTRINAANVPAGIKVVTHGNGNATMDYRLIPGTGTSTKFTKYLTEATAAFNFSLIKDHSICGYTGTLKNMTHGCSINPHDFHIHHASPQIAQMYAQDVIKSRVRLCITDGFKVMYDGGPLWKRPEAVKPHESVYVSTDPVAMDTIGWELVEKLRAEHNLKTLTEAGREPAYIKAAADLGLGVNDRAKISLKEVAI</sequence>
<name>X0TI53_9ZZZZ</name>
<protein>
    <recommendedName>
        <fullName evidence="1">DUF362 domain-containing protein</fullName>
    </recommendedName>
</protein>